<name>A0A0P6XBD3_9CHLR</name>
<comment type="caution">
    <text evidence="2">The sequence shown here is derived from an EMBL/GenBank/DDBJ whole genome shotgun (WGS) entry which is preliminary data.</text>
</comment>
<feature type="domain" description="NadR/Ttd14 AAA" evidence="1">
    <location>
        <begin position="2"/>
        <end position="159"/>
    </location>
</feature>
<dbReference type="Pfam" id="PF13521">
    <property type="entry name" value="AAA_28"/>
    <property type="match status" value="1"/>
</dbReference>
<protein>
    <recommendedName>
        <fullName evidence="1">NadR/Ttd14 AAA domain-containing protein</fullName>
    </recommendedName>
</protein>
<dbReference type="AlphaFoldDB" id="A0A0P6XBD3"/>
<proteinExistence type="predicted"/>
<dbReference type="STRING" id="1134406.ADN00_09640"/>
<gene>
    <name evidence="2" type="ORF">ADN00_09640</name>
</gene>
<keyword evidence="3" id="KW-1185">Reference proteome</keyword>
<evidence type="ECO:0000313" key="2">
    <source>
        <dbReference type="EMBL" id="KPL77063.1"/>
    </source>
</evidence>
<dbReference type="InterPro" id="IPR027417">
    <property type="entry name" value="P-loop_NTPase"/>
</dbReference>
<dbReference type="InterPro" id="IPR038727">
    <property type="entry name" value="NadR/Ttd14_AAA_dom"/>
</dbReference>
<evidence type="ECO:0000259" key="1">
    <source>
        <dbReference type="Pfam" id="PF13521"/>
    </source>
</evidence>
<dbReference type="EMBL" id="LGCL01000024">
    <property type="protein sequence ID" value="KPL77063.1"/>
    <property type="molecule type" value="Genomic_DNA"/>
</dbReference>
<accession>A0A0P6XBD3</accession>
<evidence type="ECO:0000313" key="3">
    <source>
        <dbReference type="Proteomes" id="UP000050417"/>
    </source>
</evidence>
<dbReference type="Proteomes" id="UP000050417">
    <property type="component" value="Unassembled WGS sequence"/>
</dbReference>
<dbReference type="SUPFAM" id="SSF52540">
    <property type="entry name" value="P-loop containing nucleoside triphosphate hydrolases"/>
    <property type="match status" value="1"/>
</dbReference>
<dbReference type="Gene3D" id="3.40.50.300">
    <property type="entry name" value="P-loop containing nucleotide triphosphate hydrolases"/>
    <property type="match status" value="1"/>
</dbReference>
<reference evidence="2 3" key="1">
    <citation type="submission" date="2015-07" db="EMBL/GenBank/DDBJ databases">
        <title>Genome sequence of Ornatilinea apprima DSM 23815.</title>
        <authorList>
            <person name="Hemp J."/>
            <person name="Ward L.M."/>
            <person name="Pace L.A."/>
            <person name="Fischer W.W."/>
        </authorList>
    </citation>
    <scope>NUCLEOTIDE SEQUENCE [LARGE SCALE GENOMIC DNA]</scope>
    <source>
        <strain evidence="2 3">P3M-1</strain>
    </source>
</reference>
<sequence>MITGAPSCGKTTLLDLLADKGYKTIPESARQYMEGELAKGRTIQEVHANAAALQALFFKIQFEVERELPADELFFLDGAVPGSLAWFRLFGRNPNEILPECFHHRYAAVFILDRLPLKQNGFRFEELGQIDFLDDWITRDYTALGYDVVRVPVLPPQERLTFLLQRLNEKGQ</sequence>
<organism evidence="2 3">
    <name type="scientific">Ornatilinea apprima</name>
    <dbReference type="NCBI Taxonomy" id="1134406"/>
    <lineage>
        <taxon>Bacteria</taxon>
        <taxon>Bacillati</taxon>
        <taxon>Chloroflexota</taxon>
        <taxon>Anaerolineae</taxon>
        <taxon>Anaerolineales</taxon>
        <taxon>Anaerolineaceae</taxon>
        <taxon>Ornatilinea</taxon>
    </lineage>
</organism>